<dbReference type="PROSITE" id="PS00678">
    <property type="entry name" value="WD_REPEATS_1"/>
    <property type="match status" value="3"/>
</dbReference>
<reference evidence="6 7" key="1">
    <citation type="submission" date="2015-03" db="EMBL/GenBank/DDBJ databases">
        <authorList>
            <person name="Radwan O."/>
            <person name="Al-Naeli F.A."/>
            <person name="Rendon G.A."/>
            <person name="Fields C."/>
        </authorList>
    </citation>
    <scope>NUCLEOTIDE SEQUENCE [LARGE SCALE GENOMIC DNA]</scope>
    <source>
        <strain evidence="6">CR-DP1</strain>
    </source>
</reference>
<dbReference type="InterPro" id="IPR019775">
    <property type="entry name" value="WD40_repeat_CS"/>
</dbReference>
<dbReference type="PROSITE" id="PS50294">
    <property type="entry name" value="WD_REPEATS_REGION"/>
    <property type="match status" value="3"/>
</dbReference>
<feature type="repeat" description="WD" evidence="5">
    <location>
        <begin position="202"/>
        <end position="237"/>
    </location>
</feature>
<keyword evidence="2" id="KW-0677">Repeat</keyword>
<evidence type="ECO:0000256" key="3">
    <source>
        <dbReference type="ARBA" id="ARBA00022763"/>
    </source>
</evidence>
<dbReference type="InterPro" id="IPR036322">
    <property type="entry name" value="WD40_repeat_dom_sf"/>
</dbReference>
<feature type="repeat" description="WD" evidence="5">
    <location>
        <begin position="278"/>
        <end position="319"/>
    </location>
</feature>
<protein>
    <submittedName>
        <fullName evidence="6">Uncharacterized protein</fullName>
    </submittedName>
</protein>
<evidence type="ECO:0000256" key="5">
    <source>
        <dbReference type="PROSITE-ProRule" id="PRU00221"/>
    </source>
</evidence>
<dbReference type="EMBL" id="LAEV01000760">
    <property type="protein sequence ID" value="KKA29626.1"/>
    <property type="molecule type" value="Genomic_DNA"/>
</dbReference>
<dbReference type="InterPro" id="IPR042238">
    <property type="entry name" value="Rad28/ERCC8/Ckn1/ATCSA-1"/>
</dbReference>
<evidence type="ECO:0000256" key="1">
    <source>
        <dbReference type="ARBA" id="ARBA00022574"/>
    </source>
</evidence>
<dbReference type="PANTHER" id="PTHR46202:SF1">
    <property type="entry name" value="DNA EXCISION REPAIR PROTEIN ERCC-8"/>
    <property type="match status" value="1"/>
</dbReference>
<dbReference type="InterPro" id="IPR001680">
    <property type="entry name" value="WD40_rpt"/>
</dbReference>
<keyword evidence="1 5" id="KW-0853">WD repeat</keyword>
<dbReference type="GO" id="GO:0000209">
    <property type="term" value="P:protein polyubiquitination"/>
    <property type="evidence" value="ECO:0007669"/>
    <property type="project" value="TreeGrafter"/>
</dbReference>
<evidence type="ECO:0000313" key="7">
    <source>
        <dbReference type="Proteomes" id="UP000033483"/>
    </source>
</evidence>
<feature type="repeat" description="WD" evidence="5">
    <location>
        <begin position="55"/>
        <end position="97"/>
    </location>
</feature>
<dbReference type="SMART" id="SM00320">
    <property type="entry name" value="WD40"/>
    <property type="match status" value="6"/>
</dbReference>
<accession>A0A0F4ZHP5</accession>
<dbReference type="OrthoDB" id="361494at2759"/>
<dbReference type="AlphaFoldDB" id="A0A0F4ZHP5"/>
<proteinExistence type="predicted"/>
<evidence type="ECO:0000256" key="2">
    <source>
        <dbReference type="ARBA" id="ARBA00022737"/>
    </source>
</evidence>
<dbReference type="Pfam" id="PF00400">
    <property type="entry name" value="WD40"/>
    <property type="match status" value="4"/>
</dbReference>
<keyword evidence="4" id="KW-0234">DNA repair</keyword>
<dbReference type="InterPro" id="IPR015943">
    <property type="entry name" value="WD40/YVTN_repeat-like_dom_sf"/>
</dbReference>
<gene>
    <name evidence="6" type="ORF">TD95_000705</name>
</gene>
<dbReference type="SUPFAM" id="SSF50978">
    <property type="entry name" value="WD40 repeat-like"/>
    <property type="match status" value="1"/>
</dbReference>
<evidence type="ECO:0000256" key="4">
    <source>
        <dbReference type="ARBA" id="ARBA00023204"/>
    </source>
</evidence>
<dbReference type="PANTHER" id="PTHR46202">
    <property type="entry name" value="DNA EXCISION REPAIR PROTEIN ERCC-8"/>
    <property type="match status" value="1"/>
</dbReference>
<dbReference type="GO" id="GO:0006283">
    <property type="term" value="P:transcription-coupled nucleotide-excision repair"/>
    <property type="evidence" value="ECO:0007669"/>
    <property type="project" value="InterPro"/>
</dbReference>
<dbReference type="GO" id="GO:0000109">
    <property type="term" value="C:nucleotide-excision repair complex"/>
    <property type="evidence" value="ECO:0007669"/>
    <property type="project" value="TreeGrafter"/>
</dbReference>
<sequence>MNHLVFARESGKLSGRRFAASIATDLLRSLEYYPHLRFDGRFSISGPLNDFSPANEAHYGGINSLVVDKFQARLMVSGGCDGSVKVWNLEACKNSSRPFVFRPDIAVPRARVGNRRKGHSSGISSVDFDPFDPFCFYTSSFDETVKQWQPDRKEATACFDLQAPVNCFAVSPVSSDKLLACAIGSPLVRLLDPRSGLSSRMLLSTDGTVLALSWSPVNERLLCSGHADGTVKIWDTRRTLKPLAMLDQDDSLGIIHRFDHALLSGIPWTRERHIRSSAHAHNGPVNGISWTDDGNYIVTAGLDQKIRLWDAATGAHIRVNFKTPIYNKTTKALKLLISPGCLMRHSREILYMPNGMDLLAVELHTGTVVAQLCPPADHVLPSEPMGAKRRRTRQDTRSLVNRAQLTQSTAHRVRDIAWRGSGGENLPLGCEMGGGDSHGAIYAAYGDGTIKAFMPKLPGPLEGDDDMDLGVGEREAGRKRKRQGINNVYQSLMTGLR</sequence>
<evidence type="ECO:0000313" key="6">
    <source>
        <dbReference type="EMBL" id="KKA29626.1"/>
    </source>
</evidence>
<dbReference type="GO" id="GO:0031464">
    <property type="term" value="C:Cul4A-RING E3 ubiquitin ligase complex"/>
    <property type="evidence" value="ECO:0007669"/>
    <property type="project" value="TreeGrafter"/>
</dbReference>
<dbReference type="PRINTS" id="PR00320">
    <property type="entry name" value="GPROTEINBRPT"/>
</dbReference>
<comment type="caution">
    <text evidence="6">The sequence shown here is derived from an EMBL/GenBank/DDBJ whole genome shotgun (WGS) entry which is preliminary data.</text>
</comment>
<dbReference type="PROSITE" id="PS50082">
    <property type="entry name" value="WD_REPEATS_2"/>
    <property type="match status" value="3"/>
</dbReference>
<keyword evidence="7" id="KW-1185">Reference proteome</keyword>
<dbReference type="InterPro" id="IPR020472">
    <property type="entry name" value="WD40_PAC1"/>
</dbReference>
<dbReference type="Gene3D" id="2.130.10.10">
    <property type="entry name" value="YVTN repeat-like/Quinoprotein amine dehydrogenase"/>
    <property type="match status" value="1"/>
</dbReference>
<name>A0A0F4ZHP5_9PEZI</name>
<organism evidence="6 7">
    <name type="scientific">Thielaviopsis punctulata</name>
    <dbReference type="NCBI Taxonomy" id="72032"/>
    <lineage>
        <taxon>Eukaryota</taxon>
        <taxon>Fungi</taxon>
        <taxon>Dikarya</taxon>
        <taxon>Ascomycota</taxon>
        <taxon>Pezizomycotina</taxon>
        <taxon>Sordariomycetes</taxon>
        <taxon>Hypocreomycetidae</taxon>
        <taxon>Microascales</taxon>
        <taxon>Ceratocystidaceae</taxon>
        <taxon>Thielaviopsis</taxon>
    </lineage>
</organism>
<keyword evidence="3" id="KW-0227">DNA damage</keyword>
<dbReference type="GO" id="GO:0043161">
    <property type="term" value="P:proteasome-mediated ubiquitin-dependent protein catabolic process"/>
    <property type="evidence" value="ECO:0007669"/>
    <property type="project" value="TreeGrafter"/>
</dbReference>
<dbReference type="Proteomes" id="UP000033483">
    <property type="component" value="Unassembled WGS sequence"/>
</dbReference>